<evidence type="ECO:0000313" key="9">
    <source>
        <dbReference type="Proteomes" id="UP000198666"/>
    </source>
</evidence>
<dbReference type="Gene3D" id="3.40.50.20">
    <property type="match status" value="1"/>
</dbReference>
<feature type="binding site" evidence="5">
    <location>
        <position position="212"/>
    </location>
    <ligand>
        <name>ATP</name>
        <dbReference type="ChEBI" id="CHEBI:30616"/>
    </ligand>
</feature>
<keyword evidence="3 5" id="KW-0658">Purine biosynthesis</keyword>
<dbReference type="FunFam" id="3.40.50.20:FF:000016">
    <property type="entry name" value="N5-carboxyaminoimidazole ribonucleotide synthase"/>
    <property type="match status" value="1"/>
</dbReference>
<feature type="domain" description="ATP-grasp" evidence="7">
    <location>
        <begin position="109"/>
        <end position="295"/>
    </location>
</feature>
<dbReference type="InterPro" id="IPR040686">
    <property type="entry name" value="PurK_C"/>
</dbReference>
<comment type="function">
    <text evidence="6">Catalyzes the ATP-dependent conversion of 5-aminoimidazole ribonucleotide (AIR) and HCO(3)- to N5-carboxyaminoimidazole ribonucleotide (N5-CAIR).</text>
</comment>
<dbReference type="NCBIfam" id="NF004679">
    <property type="entry name" value="PRK06019.1-5"/>
    <property type="match status" value="1"/>
</dbReference>
<feature type="binding site" evidence="5">
    <location>
        <position position="105"/>
    </location>
    <ligand>
        <name>ATP</name>
        <dbReference type="ChEBI" id="CHEBI:30616"/>
    </ligand>
</feature>
<dbReference type="PROSITE" id="PS50975">
    <property type="entry name" value="ATP_GRASP"/>
    <property type="match status" value="1"/>
</dbReference>
<dbReference type="InterPro" id="IPR013815">
    <property type="entry name" value="ATP_grasp_subdomain_1"/>
</dbReference>
<proteinExistence type="inferred from homology"/>
<dbReference type="STRING" id="361279.SAMN05421663_105256"/>
<dbReference type="SUPFAM" id="SSF56059">
    <property type="entry name" value="Glutathione synthetase ATP-binding domain-like"/>
    <property type="match status" value="1"/>
</dbReference>
<dbReference type="PANTHER" id="PTHR11609">
    <property type="entry name" value="PURINE BIOSYNTHESIS PROTEIN 6/7, PUR6/7"/>
    <property type="match status" value="1"/>
</dbReference>
<dbReference type="SUPFAM" id="SSF52440">
    <property type="entry name" value="PreATP-grasp domain"/>
    <property type="match status" value="1"/>
</dbReference>
<dbReference type="FunFam" id="3.30.1490.20:FF:000015">
    <property type="entry name" value="N5-carboxyaminoimidazole ribonucleotide synthase"/>
    <property type="match status" value="1"/>
</dbReference>
<keyword evidence="9" id="KW-1185">Reference proteome</keyword>
<accession>A0A1G6QYF4</accession>
<reference evidence="9" key="1">
    <citation type="submission" date="2016-10" db="EMBL/GenBank/DDBJ databases">
        <authorList>
            <person name="Varghese N."/>
            <person name="Submissions S."/>
        </authorList>
    </citation>
    <scope>NUCLEOTIDE SEQUENCE [LARGE SCALE GENOMIC DNA]</scope>
    <source>
        <strain evidence="9">DSM 21620</strain>
    </source>
</reference>
<dbReference type="NCBIfam" id="TIGR01161">
    <property type="entry name" value="purK"/>
    <property type="match status" value="1"/>
</dbReference>
<evidence type="ECO:0000256" key="5">
    <source>
        <dbReference type="HAMAP-Rule" id="MF_01928"/>
    </source>
</evidence>
<dbReference type="GO" id="GO:0005524">
    <property type="term" value="F:ATP binding"/>
    <property type="evidence" value="ECO:0007669"/>
    <property type="project" value="UniProtKB-UniRule"/>
</dbReference>
<protein>
    <recommendedName>
        <fullName evidence="5 6">N5-carboxyaminoimidazole ribonucleotide synthase</fullName>
        <shortName evidence="5 6">N5-CAIR synthase</shortName>
        <ecNumber evidence="5 6">6.3.4.18</ecNumber>
    </recommendedName>
    <alternativeName>
        <fullName evidence="5 6">5-(carboxyamino)imidazole ribonucleotide synthetase</fullName>
    </alternativeName>
</protein>
<keyword evidence="2 5" id="KW-0547">Nucleotide-binding</keyword>
<feature type="binding site" evidence="5">
    <location>
        <begin position="150"/>
        <end position="156"/>
    </location>
    <ligand>
        <name>ATP</name>
        <dbReference type="ChEBI" id="CHEBI:30616"/>
    </ligand>
</feature>
<dbReference type="InterPro" id="IPR011761">
    <property type="entry name" value="ATP-grasp"/>
</dbReference>
<evidence type="ECO:0000256" key="2">
    <source>
        <dbReference type="ARBA" id="ARBA00022741"/>
    </source>
</evidence>
<dbReference type="HAMAP" id="MF_01928">
    <property type="entry name" value="PurK"/>
    <property type="match status" value="1"/>
</dbReference>
<dbReference type="GO" id="GO:0005829">
    <property type="term" value="C:cytosol"/>
    <property type="evidence" value="ECO:0007669"/>
    <property type="project" value="TreeGrafter"/>
</dbReference>
<name>A0A1G6QYF4_9BACI</name>
<dbReference type="OrthoDB" id="9804625at2"/>
<evidence type="ECO:0000256" key="4">
    <source>
        <dbReference type="ARBA" id="ARBA00022840"/>
    </source>
</evidence>
<feature type="binding site" evidence="5">
    <location>
        <position position="189"/>
    </location>
    <ligand>
        <name>ATP</name>
        <dbReference type="ChEBI" id="CHEBI:30616"/>
    </ligand>
</feature>
<organism evidence="8 9">
    <name type="scientific">Terribacillus halophilus</name>
    <dbReference type="NCBI Taxonomy" id="361279"/>
    <lineage>
        <taxon>Bacteria</taxon>
        <taxon>Bacillati</taxon>
        <taxon>Bacillota</taxon>
        <taxon>Bacilli</taxon>
        <taxon>Bacillales</taxon>
        <taxon>Bacillaceae</taxon>
        <taxon>Terribacillus</taxon>
    </lineage>
</organism>
<dbReference type="Pfam" id="PF22660">
    <property type="entry name" value="RS_preATP-grasp-like"/>
    <property type="match status" value="1"/>
</dbReference>
<dbReference type="GO" id="GO:0004638">
    <property type="term" value="F:phosphoribosylaminoimidazole carboxylase activity"/>
    <property type="evidence" value="ECO:0007669"/>
    <property type="project" value="InterPro"/>
</dbReference>
<feature type="binding site" evidence="5">
    <location>
        <begin position="265"/>
        <end position="266"/>
    </location>
    <ligand>
        <name>ATP</name>
        <dbReference type="ChEBI" id="CHEBI:30616"/>
    </ligand>
</feature>
<keyword evidence="1 5" id="KW-0436">Ligase</keyword>
<dbReference type="Gene3D" id="3.30.470.20">
    <property type="entry name" value="ATP-grasp fold, B domain"/>
    <property type="match status" value="1"/>
</dbReference>
<dbReference type="GO" id="GO:0006189">
    <property type="term" value="P:'de novo' IMP biosynthetic process"/>
    <property type="evidence" value="ECO:0007669"/>
    <property type="project" value="UniProtKB-UniRule"/>
</dbReference>
<dbReference type="InterPro" id="IPR011054">
    <property type="entry name" value="Rudment_hybrid_motif"/>
</dbReference>
<dbReference type="Gene3D" id="3.30.1490.20">
    <property type="entry name" value="ATP-grasp fold, A domain"/>
    <property type="match status" value="1"/>
</dbReference>
<comment type="pathway">
    <text evidence="5 6">Purine metabolism; IMP biosynthesis via de novo pathway; 5-amino-1-(5-phospho-D-ribosyl)imidazole-4-carboxylate from 5-amino-1-(5-phospho-D-ribosyl)imidazole (N5-CAIR route): step 1/2.</text>
</comment>
<feature type="binding site" evidence="5">
    <location>
        <position position="145"/>
    </location>
    <ligand>
        <name>ATP</name>
        <dbReference type="ChEBI" id="CHEBI:30616"/>
    </ligand>
</feature>
<sequence>MRPNNIITIGILGGGQLGRMMATAAKHMGYRIIVLDPTPDCPAAQVADLHIEAAYDDMDAIRKLESLSDVVTYEFENVDLNAAKLLEEKGKLPQGSLLLEISRDRANEKNLMRELDLPVAPFAIVTDEKELLTGVREIGFPAVVKTCRGGYDGKGQLKLESKDDLQEAAAFVGQNGRCIVESWLTFDKEISIVLTRGQDGEITYFPAAENEHRDHILYRTIAPAGITNEVAEQARHAAGKLAKAAGVVGTFTVEMFVSGNELYMNEVAPRPHNSGHYTIEACTVSQFEQHIRAICALPLLPVHFIGAAVMINLLGEELDQYWQQPDRPLAHIHDYGKQEAKPKRKMGHFTMVGTSRETLLDTTDAFTRSLGGNKA</sequence>
<dbReference type="EMBL" id="FMZB01000005">
    <property type="protein sequence ID" value="SDC96767.1"/>
    <property type="molecule type" value="Genomic_DNA"/>
</dbReference>
<evidence type="ECO:0000256" key="1">
    <source>
        <dbReference type="ARBA" id="ARBA00022598"/>
    </source>
</evidence>
<comment type="function">
    <text evidence="5">Catalyzes the ATP-dependent conversion of 5-aminoimidazole ribonucleotide (AIR) and HCO(3)(-) to N5-carboxyaminoimidazole ribonucleotide (N5-CAIR).</text>
</comment>
<dbReference type="Pfam" id="PF02222">
    <property type="entry name" value="ATP-grasp"/>
    <property type="match status" value="1"/>
</dbReference>
<dbReference type="SUPFAM" id="SSF51246">
    <property type="entry name" value="Rudiment single hybrid motif"/>
    <property type="match status" value="1"/>
</dbReference>
<dbReference type="AlphaFoldDB" id="A0A1G6QYF4"/>
<evidence type="ECO:0000256" key="3">
    <source>
        <dbReference type="ARBA" id="ARBA00022755"/>
    </source>
</evidence>
<gene>
    <name evidence="5 6" type="primary">purK</name>
    <name evidence="8" type="ORF">SAMN05421663_105256</name>
</gene>
<evidence type="ECO:0000313" key="8">
    <source>
        <dbReference type="EMBL" id="SDC96767.1"/>
    </source>
</evidence>
<dbReference type="EC" id="6.3.4.18" evidence="5 6"/>
<dbReference type="RefSeq" id="WP_093727331.1">
    <property type="nucleotide sequence ID" value="NZ_FMZB01000005.1"/>
</dbReference>
<comment type="subunit">
    <text evidence="5 6">Homodimer.</text>
</comment>
<dbReference type="UniPathway" id="UPA00074">
    <property type="reaction ID" value="UER00942"/>
</dbReference>
<feature type="binding site" evidence="5">
    <location>
        <begin position="181"/>
        <end position="184"/>
    </location>
    <ligand>
        <name>ATP</name>
        <dbReference type="ChEBI" id="CHEBI:30616"/>
    </ligand>
</feature>
<dbReference type="Proteomes" id="UP000198666">
    <property type="component" value="Unassembled WGS sequence"/>
</dbReference>
<comment type="similarity">
    <text evidence="5 6">Belongs to the PurK/PurT family.</text>
</comment>
<evidence type="ECO:0000259" key="7">
    <source>
        <dbReference type="PROSITE" id="PS50975"/>
    </source>
</evidence>
<dbReference type="GO" id="GO:0046872">
    <property type="term" value="F:metal ion binding"/>
    <property type="evidence" value="ECO:0007669"/>
    <property type="project" value="InterPro"/>
</dbReference>
<comment type="catalytic activity">
    <reaction evidence="5 6">
        <text>5-amino-1-(5-phospho-beta-D-ribosyl)imidazole + hydrogencarbonate + ATP = 5-carboxyamino-1-(5-phospho-D-ribosyl)imidazole + ADP + phosphate + 2 H(+)</text>
        <dbReference type="Rhea" id="RHEA:19317"/>
        <dbReference type="ChEBI" id="CHEBI:15378"/>
        <dbReference type="ChEBI" id="CHEBI:17544"/>
        <dbReference type="ChEBI" id="CHEBI:30616"/>
        <dbReference type="ChEBI" id="CHEBI:43474"/>
        <dbReference type="ChEBI" id="CHEBI:58730"/>
        <dbReference type="ChEBI" id="CHEBI:137981"/>
        <dbReference type="ChEBI" id="CHEBI:456216"/>
        <dbReference type="EC" id="6.3.4.18"/>
    </reaction>
</comment>
<dbReference type="Pfam" id="PF17769">
    <property type="entry name" value="PurK_C"/>
    <property type="match status" value="1"/>
</dbReference>
<dbReference type="PANTHER" id="PTHR11609:SF5">
    <property type="entry name" value="PHOSPHORIBOSYLAMINOIMIDAZOLE CARBOXYLASE"/>
    <property type="match status" value="1"/>
</dbReference>
<evidence type="ECO:0000256" key="6">
    <source>
        <dbReference type="RuleBase" id="RU361200"/>
    </source>
</evidence>
<dbReference type="InterPro" id="IPR005875">
    <property type="entry name" value="PurK"/>
</dbReference>
<keyword evidence="4 5" id="KW-0067">ATP-binding</keyword>
<dbReference type="InterPro" id="IPR003135">
    <property type="entry name" value="ATP-grasp_carboxylate-amine"/>
</dbReference>
<dbReference type="NCBIfam" id="NF004676">
    <property type="entry name" value="PRK06019.1-2"/>
    <property type="match status" value="1"/>
</dbReference>
<dbReference type="InterPro" id="IPR016185">
    <property type="entry name" value="PreATP-grasp_dom_sf"/>
</dbReference>
<dbReference type="InterPro" id="IPR054350">
    <property type="entry name" value="PurT/PurK_preATP-grasp"/>
</dbReference>
<dbReference type="NCBIfam" id="NF004675">
    <property type="entry name" value="PRK06019.1-1"/>
    <property type="match status" value="1"/>
</dbReference>
<dbReference type="GO" id="GO:0034028">
    <property type="term" value="F:5-(carboxyamino)imidazole ribonucleotide synthase activity"/>
    <property type="evidence" value="ECO:0007669"/>
    <property type="project" value="UniProtKB-UniRule"/>
</dbReference>